<protein>
    <submittedName>
        <fullName evidence="9">Fungal-specific transcription factor domain-containing protein</fullName>
    </submittedName>
</protein>
<dbReference type="AlphaFoldDB" id="A0AAJ0FE54"/>
<proteinExistence type="predicted"/>
<keyword evidence="10" id="KW-1185">Reference proteome</keyword>
<evidence type="ECO:0000256" key="5">
    <source>
        <dbReference type="ARBA" id="ARBA00023163"/>
    </source>
</evidence>
<dbReference type="PROSITE" id="PS50048">
    <property type="entry name" value="ZN2_CY6_FUNGAL_2"/>
    <property type="match status" value="1"/>
</dbReference>
<keyword evidence="4" id="KW-0238">DNA-binding</keyword>
<organism evidence="9 10">
    <name type="scientific">Echria macrotheca</name>
    <dbReference type="NCBI Taxonomy" id="438768"/>
    <lineage>
        <taxon>Eukaryota</taxon>
        <taxon>Fungi</taxon>
        <taxon>Dikarya</taxon>
        <taxon>Ascomycota</taxon>
        <taxon>Pezizomycotina</taxon>
        <taxon>Sordariomycetes</taxon>
        <taxon>Sordariomycetidae</taxon>
        <taxon>Sordariales</taxon>
        <taxon>Schizotheciaceae</taxon>
        <taxon>Echria</taxon>
    </lineage>
</organism>
<dbReference type="Proteomes" id="UP001239445">
    <property type="component" value="Unassembled WGS sequence"/>
</dbReference>
<dbReference type="EMBL" id="MU839830">
    <property type="protein sequence ID" value="KAK1757815.1"/>
    <property type="molecule type" value="Genomic_DNA"/>
</dbReference>
<dbReference type="InterPro" id="IPR001138">
    <property type="entry name" value="Zn2Cys6_DnaBD"/>
</dbReference>
<dbReference type="PANTHER" id="PTHR37534">
    <property type="entry name" value="TRANSCRIPTIONAL ACTIVATOR PROTEIN UGA3"/>
    <property type="match status" value="1"/>
</dbReference>
<sequence>MALLTGKSRSSDGCWTCRLRRKKCDEVRPVCKACDALEIDCLYGDQKPEWMDGAERQKEKAEWLKLEVKRKAGQRRERRYLQMLEHGVESLNVSQLEEHSDQEDETHHHSPHDSASSAYSTQPRGSMEPSAQHSEQSLMSTLTSPAPPSDTSAGPAMGIDERELNMVMLYLDYVFPFLFPFYRPRLVDAGRGWLLVLFSRNKALLHTVLSLASYFFNIVFSQRSQAGIEDSPACVTHNWDELQRQQEIALKELQAEMQRIIARGVAGYLAETNRVMASVIQLLMFDVAVANLGAWVMHLDAATEIFLLIFKEYATSPPPDSHPCFISLLIALGVRPFSYTPKGHPWSADQASLRFSTALLLTVDTLSATTLQRVPRLYDLHQHLLTEPDEAMRAAIPDGEKEYVLPHINIKEFVGIHNWVLLSLGEIAALDAWKKEHRCSGTLSIPDLVSRGAMIECALRRHLAALDLEDPRGEAGASEHDFPLLAFIAQPGQTDTARLAEMSVWMTRIWGQALLTYLSVVVSGWQASSVEIRTSVALTIKLLRAVPQPSGGCMRTLVWPISVTGCMAALEEEASFREIAAAMGPLRTVGAMSQALSIMEHVWANRAAVEADPEAWDFAVCFNCLGFPALLV</sequence>
<name>A0AAJ0FE54_9PEZI</name>
<comment type="subcellular location">
    <subcellularLocation>
        <location evidence="1">Nucleus</location>
    </subcellularLocation>
</comment>
<dbReference type="GO" id="GO:0003677">
    <property type="term" value="F:DNA binding"/>
    <property type="evidence" value="ECO:0007669"/>
    <property type="project" value="UniProtKB-KW"/>
</dbReference>
<keyword evidence="3" id="KW-0805">Transcription regulation</keyword>
<evidence type="ECO:0000256" key="4">
    <source>
        <dbReference type="ARBA" id="ARBA00023125"/>
    </source>
</evidence>
<gene>
    <name evidence="9" type="ORF">QBC47DRAFT_165709</name>
</gene>
<evidence type="ECO:0000313" key="10">
    <source>
        <dbReference type="Proteomes" id="UP001239445"/>
    </source>
</evidence>
<evidence type="ECO:0000256" key="6">
    <source>
        <dbReference type="ARBA" id="ARBA00023242"/>
    </source>
</evidence>
<dbReference type="SMART" id="SM00066">
    <property type="entry name" value="GAL4"/>
    <property type="match status" value="1"/>
</dbReference>
<dbReference type="Pfam" id="PF11951">
    <property type="entry name" value="Fungal_trans_2"/>
    <property type="match status" value="1"/>
</dbReference>
<dbReference type="CDD" id="cd00067">
    <property type="entry name" value="GAL4"/>
    <property type="match status" value="1"/>
</dbReference>
<keyword evidence="2" id="KW-0862">Zinc</keyword>
<dbReference type="GO" id="GO:0008270">
    <property type="term" value="F:zinc ion binding"/>
    <property type="evidence" value="ECO:0007669"/>
    <property type="project" value="InterPro"/>
</dbReference>
<feature type="compositionally biased region" description="Polar residues" evidence="7">
    <location>
        <begin position="121"/>
        <end position="152"/>
    </location>
</feature>
<evidence type="ECO:0000313" key="9">
    <source>
        <dbReference type="EMBL" id="KAK1757815.1"/>
    </source>
</evidence>
<comment type="caution">
    <text evidence="9">The sequence shown here is derived from an EMBL/GenBank/DDBJ whole genome shotgun (WGS) entry which is preliminary data.</text>
</comment>
<accession>A0AAJ0FE54</accession>
<feature type="region of interest" description="Disordered" evidence="7">
    <location>
        <begin position="93"/>
        <end position="157"/>
    </location>
</feature>
<dbReference type="GO" id="GO:0000981">
    <property type="term" value="F:DNA-binding transcription factor activity, RNA polymerase II-specific"/>
    <property type="evidence" value="ECO:0007669"/>
    <property type="project" value="InterPro"/>
</dbReference>
<dbReference type="SUPFAM" id="SSF57701">
    <property type="entry name" value="Zn2/Cys6 DNA-binding domain"/>
    <property type="match status" value="1"/>
</dbReference>
<dbReference type="Pfam" id="PF00172">
    <property type="entry name" value="Zn_clus"/>
    <property type="match status" value="1"/>
</dbReference>
<dbReference type="PROSITE" id="PS00463">
    <property type="entry name" value="ZN2_CY6_FUNGAL_1"/>
    <property type="match status" value="1"/>
</dbReference>
<dbReference type="Gene3D" id="4.10.240.10">
    <property type="entry name" value="Zn(2)-C6 fungal-type DNA-binding domain"/>
    <property type="match status" value="1"/>
</dbReference>
<dbReference type="GO" id="GO:0005634">
    <property type="term" value="C:nucleus"/>
    <property type="evidence" value="ECO:0007669"/>
    <property type="project" value="UniProtKB-SubCell"/>
</dbReference>
<dbReference type="InterPro" id="IPR036864">
    <property type="entry name" value="Zn2-C6_fun-type_DNA-bd_sf"/>
</dbReference>
<keyword evidence="6" id="KW-0539">Nucleus</keyword>
<dbReference type="InterPro" id="IPR021858">
    <property type="entry name" value="Fun_TF"/>
</dbReference>
<evidence type="ECO:0000256" key="7">
    <source>
        <dbReference type="SAM" id="MobiDB-lite"/>
    </source>
</evidence>
<evidence type="ECO:0000256" key="2">
    <source>
        <dbReference type="ARBA" id="ARBA00022833"/>
    </source>
</evidence>
<feature type="domain" description="Zn(2)-C6 fungal-type" evidence="8">
    <location>
        <begin position="13"/>
        <end position="43"/>
    </location>
</feature>
<reference evidence="9" key="1">
    <citation type="submission" date="2023-06" db="EMBL/GenBank/DDBJ databases">
        <title>Genome-scale phylogeny and comparative genomics of the fungal order Sordariales.</title>
        <authorList>
            <consortium name="Lawrence Berkeley National Laboratory"/>
            <person name="Hensen N."/>
            <person name="Bonometti L."/>
            <person name="Westerberg I."/>
            <person name="Brannstrom I.O."/>
            <person name="Guillou S."/>
            <person name="Cros-Aarteil S."/>
            <person name="Calhoun S."/>
            <person name="Haridas S."/>
            <person name="Kuo A."/>
            <person name="Mondo S."/>
            <person name="Pangilinan J."/>
            <person name="Riley R."/>
            <person name="Labutti K."/>
            <person name="Andreopoulos B."/>
            <person name="Lipzen A."/>
            <person name="Chen C."/>
            <person name="Yanf M."/>
            <person name="Daum C."/>
            <person name="Ng V."/>
            <person name="Clum A."/>
            <person name="Steindorff A."/>
            <person name="Ohm R."/>
            <person name="Martin F."/>
            <person name="Silar P."/>
            <person name="Natvig D."/>
            <person name="Lalanne C."/>
            <person name="Gautier V."/>
            <person name="Ament-Velasquez S.L."/>
            <person name="Kruys A."/>
            <person name="Hutchinson M.I."/>
            <person name="Powell A.J."/>
            <person name="Barry K."/>
            <person name="Miller A.N."/>
            <person name="Grigoriev I.V."/>
            <person name="Debuchy R."/>
            <person name="Gladieux P."/>
            <person name="Thoren M.H."/>
            <person name="Johannesson H."/>
        </authorList>
    </citation>
    <scope>NUCLEOTIDE SEQUENCE</scope>
    <source>
        <strain evidence="9">PSN4</strain>
    </source>
</reference>
<keyword evidence="5" id="KW-0804">Transcription</keyword>
<evidence type="ECO:0000256" key="3">
    <source>
        <dbReference type="ARBA" id="ARBA00023015"/>
    </source>
</evidence>
<dbReference type="PANTHER" id="PTHR37534:SF20">
    <property type="entry name" value="PRO1A C6 ZINK-FINGER PROTEIN"/>
    <property type="match status" value="1"/>
</dbReference>
<evidence type="ECO:0000259" key="8">
    <source>
        <dbReference type="PROSITE" id="PS50048"/>
    </source>
</evidence>
<evidence type="ECO:0000256" key="1">
    <source>
        <dbReference type="ARBA" id="ARBA00004123"/>
    </source>
</evidence>